<dbReference type="PANTHER" id="PTHR24291:SF187">
    <property type="entry name" value="CYTOCHROME P450 4AE1-RELATED"/>
    <property type="match status" value="1"/>
</dbReference>
<comment type="cofactor">
    <cofactor evidence="1 8">
        <name>heme</name>
        <dbReference type="ChEBI" id="CHEBI:30413"/>
    </cofactor>
</comment>
<evidence type="ECO:0000256" key="4">
    <source>
        <dbReference type="ARBA" id="ARBA00022723"/>
    </source>
</evidence>
<dbReference type="GO" id="GO:0005506">
    <property type="term" value="F:iron ion binding"/>
    <property type="evidence" value="ECO:0007669"/>
    <property type="project" value="InterPro"/>
</dbReference>
<accession>A0A1I8PYY3</accession>
<feature type="chain" id="PRO_5009327493" description="Cytochrome P450" evidence="10">
    <location>
        <begin position="20"/>
        <end position="507"/>
    </location>
</feature>
<dbReference type="KEGG" id="scac:106084997"/>
<evidence type="ECO:0000256" key="8">
    <source>
        <dbReference type="PIRSR" id="PIRSR602401-1"/>
    </source>
</evidence>
<dbReference type="SUPFAM" id="SSF48264">
    <property type="entry name" value="Cytochrome P450"/>
    <property type="match status" value="1"/>
</dbReference>
<reference evidence="11" key="1">
    <citation type="submission" date="2020-05" db="UniProtKB">
        <authorList>
            <consortium name="EnsemblMetazoa"/>
        </authorList>
    </citation>
    <scope>IDENTIFICATION</scope>
    <source>
        <strain evidence="11">USDA</strain>
    </source>
</reference>
<dbReference type="PRINTS" id="PR00463">
    <property type="entry name" value="EP450I"/>
</dbReference>
<keyword evidence="10" id="KW-0732">Signal</keyword>
<dbReference type="Proteomes" id="UP000095300">
    <property type="component" value="Unassembled WGS sequence"/>
</dbReference>
<name>A0A1I8PYY3_STOCA</name>
<sequence length="507" mass="58468">MFLLASVIILLIWCYKSYASNSYMRDAVNNIPGPPALPLLGCIKDFWKFKPKTLLATLSSMFGEYGNLFRMWIFNRLIIMSADIEFTEQILASTTHITKVSTYDMLHQWLGNGLLTSHGKKWHSRRKIITPTFHFKILEEFLEIFDRQSTILLECLEEKADGQSIIDVHPYMSLFTLDVIVETAMGIQVNAQVNKTNEYILAVKEMTELMAMRFIRSHLKNEILFTILHPSKKLRQSKLIQIMHNFTKKVIEERRSLLEQKSHSLYQEETNEAGCKKRSALLDVLLQATNDGQPLSNEDIREEVDTFMFEGHDTAASALSFMLYLLSRHPRAQKKILAEVEQVYGDGEKSFTLMNLNELKYTECVIKESLRLYPPVPIFGRQVKEDFEYKHSSLGNGIIPANSELYILMGILLRDPKRYPNPCEFLPERYETVDEKFGMSSSPFSAGPRNCIGQKFVMYELKMCLLKIIKTYELLPLGEEVCPLPNIVMTSENGMQLGLRKRRVLNV</sequence>
<dbReference type="InterPro" id="IPR002401">
    <property type="entry name" value="Cyt_P450_E_grp-I"/>
</dbReference>
<dbReference type="GO" id="GO:0004497">
    <property type="term" value="F:monooxygenase activity"/>
    <property type="evidence" value="ECO:0007669"/>
    <property type="project" value="UniProtKB-KW"/>
</dbReference>
<evidence type="ECO:0000256" key="5">
    <source>
        <dbReference type="ARBA" id="ARBA00023002"/>
    </source>
</evidence>
<dbReference type="Gene3D" id="1.10.630.10">
    <property type="entry name" value="Cytochrome P450"/>
    <property type="match status" value="1"/>
</dbReference>
<evidence type="ECO:0000256" key="1">
    <source>
        <dbReference type="ARBA" id="ARBA00001971"/>
    </source>
</evidence>
<keyword evidence="3 8" id="KW-0349">Heme</keyword>
<dbReference type="EnsemblMetazoa" id="SCAU012351-RA">
    <property type="protein sequence ID" value="SCAU012351-PA"/>
    <property type="gene ID" value="SCAU012351"/>
</dbReference>
<keyword evidence="6 8" id="KW-0408">Iron</keyword>
<dbReference type="InterPro" id="IPR017972">
    <property type="entry name" value="Cyt_P450_CS"/>
</dbReference>
<protein>
    <recommendedName>
        <fullName evidence="13">Cytochrome P450</fullName>
    </recommendedName>
</protein>
<keyword evidence="4 8" id="KW-0479">Metal-binding</keyword>
<evidence type="ECO:0000256" key="10">
    <source>
        <dbReference type="SAM" id="SignalP"/>
    </source>
</evidence>
<dbReference type="VEuPathDB" id="VectorBase:SCAU012351"/>
<keyword evidence="5 9" id="KW-0560">Oxidoreductase</keyword>
<dbReference type="InterPro" id="IPR050196">
    <property type="entry name" value="Cytochrome_P450_Monoox"/>
</dbReference>
<evidence type="ECO:0000313" key="12">
    <source>
        <dbReference type="Proteomes" id="UP000095300"/>
    </source>
</evidence>
<dbReference type="GO" id="GO:0020037">
    <property type="term" value="F:heme binding"/>
    <property type="evidence" value="ECO:0007669"/>
    <property type="project" value="InterPro"/>
</dbReference>
<proteinExistence type="inferred from homology"/>
<evidence type="ECO:0000256" key="6">
    <source>
        <dbReference type="ARBA" id="ARBA00023004"/>
    </source>
</evidence>
<feature type="binding site" description="axial binding residue" evidence="8">
    <location>
        <position position="451"/>
    </location>
    <ligand>
        <name>heme</name>
        <dbReference type="ChEBI" id="CHEBI:30413"/>
    </ligand>
    <ligandPart>
        <name>Fe</name>
        <dbReference type="ChEBI" id="CHEBI:18248"/>
    </ligandPart>
</feature>
<dbReference type="PRINTS" id="PR00385">
    <property type="entry name" value="P450"/>
</dbReference>
<evidence type="ECO:0000313" key="11">
    <source>
        <dbReference type="EnsemblMetazoa" id="SCAU012351-PA"/>
    </source>
</evidence>
<organism evidence="11 12">
    <name type="scientific">Stomoxys calcitrans</name>
    <name type="common">Stable fly</name>
    <name type="synonym">Conops calcitrans</name>
    <dbReference type="NCBI Taxonomy" id="35570"/>
    <lineage>
        <taxon>Eukaryota</taxon>
        <taxon>Metazoa</taxon>
        <taxon>Ecdysozoa</taxon>
        <taxon>Arthropoda</taxon>
        <taxon>Hexapoda</taxon>
        <taxon>Insecta</taxon>
        <taxon>Pterygota</taxon>
        <taxon>Neoptera</taxon>
        <taxon>Endopterygota</taxon>
        <taxon>Diptera</taxon>
        <taxon>Brachycera</taxon>
        <taxon>Muscomorpha</taxon>
        <taxon>Muscoidea</taxon>
        <taxon>Muscidae</taxon>
        <taxon>Stomoxys</taxon>
    </lineage>
</organism>
<dbReference type="GO" id="GO:0016705">
    <property type="term" value="F:oxidoreductase activity, acting on paired donors, with incorporation or reduction of molecular oxygen"/>
    <property type="evidence" value="ECO:0007669"/>
    <property type="project" value="InterPro"/>
</dbReference>
<dbReference type="Pfam" id="PF00067">
    <property type="entry name" value="p450"/>
    <property type="match status" value="1"/>
</dbReference>
<evidence type="ECO:0000256" key="3">
    <source>
        <dbReference type="ARBA" id="ARBA00022617"/>
    </source>
</evidence>
<keyword evidence="7 9" id="KW-0503">Monooxygenase</keyword>
<keyword evidence="12" id="KW-1185">Reference proteome</keyword>
<feature type="signal peptide" evidence="10">
    <location>
        <begin position="1"/>
        <end position="19"/>
    </location>
</feature>
<evidence type="ECO:0000256" key="2">
    <source>
        <dbReference type="ARBA" id="ARBA00010617"/>
    </source>
</evidence>
<dbReference type="STRING" id="35570.A0A1I8PYY3"/>
<dbReference type="PANTHER" id="PTHR24291">
    <property type="entry name" value="CYTOCHROME P450 FAMILY 4"/>
    <property type="match status" value="1"/>
</dbReference>
<dbReference type="AlphaFoldDB" id="A0A1I8PYY3"/>
<evidence type="ECO:0000256" key="9">
    <source>
        <dbReference type="RuleBase" id="RU000461"/>
    </source>
</evidence>
<evidence type="ECO:0008006" key="13">
    <source>
        <dbReference type="Google" id="ProtNLM"/>
    </source>
</evidence>
<dbReference type="InterPro" id="IPR001128">
    <property type="entry name" value="Cyt_P450"/>
</dbReference>
<dbReference type="PROSITE" id="PS00086">
    <property type="entry name" value="CYTOCHROME_P450"/>
    <property type="match status" value="1"/>
</dbReference>
<evidence type="ECO:0000256" key="7">
    <source>
        <dbReference type="ARBA" id="ARBA00023033"/>
    </source>
</evidence>
<dbReference type="CDD" id="cd20628">
    <property type="entry name" value="CYP4"/>
    <property type="match status" value="1"/>
</dbReference>
<dbReference type="OrthoDB" id="1470350at2759"/>
<comment type="similarity">
    <text evidence="2 9">Belongs to the cytochrome P450 family.</text>
</comment>
<dbReference type="InterPro" id="IPR036396">
    <property type="entry name" value="Cyt_P450_sf"/>
</dbReference>
<gene>
    <name evidence="11" type="primary">106084997</name>
</gene>